<organism evidence="2 3">
    <name type="scientific">Aspergillus cavernicola</name>
    <dbReference type="NCBI Taxonomy" id="176166"/>
    <lineage>
        <taxon>Eukaryota</taxon>
        <taxon>Fungi</taxon>
        <taxon>Dikarya</taxon>
        <taxon>Ascomycota</taxon>
        <taxon>Pezizomycotina</taxon>
        <taxon>Eurotiomycetes</taxon>
        <taxon>Eurotiomycetidae</taxon>
        <taxon>Eurotiales</taxon>
        <taxon>Aspergillaceae</taxon>
        <taxon>Aspergillus</taxon>
        <taxon>Aspergillus subgen. Nidulantes</taxon>
    </lineage>
</organism>
<feature type="region of interest" description="Disordered" evidence="1">
    <location>
        <begin position="1"/>
        <end position="29"/>
    </location>
</feature>
<sequence>MSVPPLALPSRFRQNLNSEPSSSSSSPCRSAQVSALSLAGRWYITRSSSPFWRDKHGVSITFSLDAAQKSTESDSPPVYTTQTAYRTSAESSGSTKTVSGTDRRVATADGNGDGNDDGSSAIVMEWRGSGWLRIARTRWEILGFGGGSVVQWIVVYAEKSMVTPAGISVYSREREMGDQSEREMQDALARMIEGNSSEELARLVRDIGVIGV</sequence>
<reference evidence="2 3" key="1">
    <citation type="submission" date="2024-07" db="EMBL/GenBank/DDBJ databases">
        <title>Section-level genome sequencing and comparative genomics of Aspergillus sections Usti and Cavernicolus.</title>
        <authorList>
            <consortium name="Lawrence Berkeley National Laboratory"/>
            <person name="Nybo J.L."/>
            <person name="Vesth T.C."/>
            <person name="Theobald S."/>
            <person name="Frisvad J.C."/>
            <person name="Larsen T.O."/>
            <person name="Kjaerboelling I."/>
            <person name="Rothschild-Mancinelli K."/>
            <person name="Lyhne E.K."/>
            <person name="Kogle M.E."/>
            <person name="Barry K."/>
            <person name="Clum A."/>
            <person name="Na H."/>
            <person name="Ledsgaard L."/>
            <person name="Lin J."/>
            <person name="Lipzen A."/>
            <person name="Kuo A."/>
            <person name="Riley R."/>
            <person name="Mondo S."/>
            <person name="LaButti K."/>
            <person name="Haridas S."/>
            <person name="Pangalinan J."/>
            <person name="Salamov A.A."/>
            <person name="Simmons B.A."/>
            <person name="Magnuson J.K."/>
            <person name="Chen J."/>
            <person name="Drula E."/>
            <person name="Henrissat B."/>
            <person name="Wiebenga A."/>
            <person name="Lubbers R.J."/>
            <person name="Gomes A.C."/>
            <person name="Makela M.R."/>
            <person name="Stajich J."/>
            <person name="Grigoriev I.V."/>
            <person name="Mortensen U.H."/>
            <person name="De vries R.P."/>
            <person name="Baker S.E."/>
            <person name="Andersen M.R."/>
        </authorList>
    </citation>
    <scope>NUCLEOTIDE SEQUENCE [LARGE SCALE GENOMIC DNA]</scope>
    <source>
        <strain evidence="2 3">CBS 600.67</strain>
    </source>
</reference>
<dbReference type="EMBL" id="JBFXLS010000117">
    <property type="protein sequence ID" value="KAL2815029.1"/>
    <property type="molecule type" value="Genomic_DNA"/>
</dbReference>
<evidence type="ECO:0000256" key="1">
    <source>
        <dbReference type="SAM" id="MobiDB-lite"/>
    </source>
</evidence>
<proteinExistence type="predicted"/>
<gene>
    <name evidence="2" type="ORF">BDW59DRAFT_166944</name>
</gene>
<evidence type="ECO:0008006" key="4">
    <source>
        <dbReference type="Google" id="ProtNLM"/>
    </source>
</evidence>
<protein>
    <recommendedName>
        <fullName evidence="4">Lipocalin-like domain-containing protein</fullName>
    </recommendedName>
</protein>
<accession>A0ABR4HHQ9</accession>
<dbReference type="Proteomes" id="UP001610335">
    <property type="component" value="Unassembled WGS sequence"/>
</dbReference>
<name>A0ABR4HHQ9_9EURO</name>
<evidence type="ECO:0000313" key="2">
    <source>
        <dbReference type="EMBL" id="KAL2815029.1"/>
    </source>
</evidence>
<feature type="region of interest" description="Disordered" evidence="1">
    <location>
        <begin position="84"/>
        <end position="119"/>
    </location>
</feature>
<evidence type="ECO:0000313" key="3">
    <source>
        <dbReference type="Proteomes" id="UP001610335"/>
    </source>
</evidence>
<feature type="compositionally biased region" description="Polar residues" evidence="1">
    <location>
        <begin position="84"/>
        <end position="100"/>
    </location>
</feature>
<feature type="compositionally biased region" description="Low complexity" evidence="1">
    <location>
        <begin position="18"/>
        <end position="27"/>
    </location>
</feature>
<comment type="caution">
    <text evidence="2">The sequence shown here is derived from an EMBL/GenBank/DDBJ whole genome shotgun (WGS) entry which is preliminary data.</text>
</comment>
<keyword evidence="3" id="KW-1185">Reference proteome</keyword>